<proteinExistence type="predicted"/>
<feature type="region of interest" description="Disordered" evidence="1">
    <location>
        <begin position="231"/>
        <end position="304"/>
    </location>
</feature>
<dbReference type="InterPro" id="IPR005112">
    <property type="entry name" value="dDENN_dom"/>
</dbReference>
<feature type="compositionally biased region" description="Polar residues" evidence="1">
    <location>
        <begin position="1"/>
        <end position="11"/>
    </location>
</feature>
<keyword evidence="4" id="KW-1185">Reference proteome</keyword>
<dbReference type="PANTHER" id="PTHR15288">
    <property type="entry name" value="DENN DOMAIN-CONTAINING PROTEIN 2"/>
    <property type="match status" value="1"/>
</dbReference>
<dbReference type="PROSITE" id="PS50211">
    <property type="entry name" value="DENN"/>
    <property type="match status" value="1"/>
</dbReference>
<name>A0AAN8KDU8_PATCE</name>
<accession>A0AAN8KDU8</accession>
<evidence type="ECO:0000259" key="2">
    <source>
        <dbReference type="PROSITE" id="PS50211"/>
    </source>
</evidence>
<feature type="compositionally biased region" description="Basic and acidic residues" evidence="1">
    <location>
        <begin position="140"/>
        <end position="161"/>
    </location>
</feature>
<dbReference type="Gene3D" id="3.40.50.11500">
    <property type="match status" value="1"/>
</dbReference>
<feature type="region of interest" description="Disordered" evidence="1">
    <location>
        <begin position="1"/>
        <end position="63"/>
    </location>
</feature>
<dbReference type="Pfam" id="PF03456">
    <property type="entry name" value="uDENN"/>
    <property type="match status" value="1"/>
</dbReference>
<feature type="region of interest" description="Disordered" evidence="1">
    <location>
        <begin position="93"/>
        <end position="114"/>
    </location>
</feature>
<feature type="compositionally biased region" description="Polar residues" evidence="1">
    <location>
        <begin position="272"/>
        <end position="284"/>
    </location>
</feature>
<dbReference type="InterPro" id="IPR005113">
    <property type="entry name" value="uDENN_dom"/>
</dbReference>
<feature type="region of interest" description="Disordered" evidence="1">
    <location>
        <begin position="140"/>
        <end position="215"/>
    </location>
</feature>
<dbReference type="FunFam" id="3.40.50.11500:FF:000004">
    <property type="entry name" value="DENN domain-containing protein 2C isoform X1"/>
    <property type="match status" value="1"/>
</dbReference>
<dbReference type="InterPro" id="IPR037516">
    <property type="entry name" value="Tripartite_DENN"/>
</dbReference>
<gene>
    <name evidence="3" type="ORF">SNE40_003242</name>
</gene>
<dbReference type="SMART" id="SM00801">
    <property type="entry name" value="dDENN"/>
    <property type="match status" value="1"/>
</dbReference>
<dbReference type="InterPro" id="IPR043153">
    <property type="entry name" value="DENN_C"/>
</dbReference>
<dbReference type="Gene3D" id="3.30.450.200">
    <property type="match status" value="1"/>
</dbReference>
<dbReference type="AlphaFoldDB" id="A0AAN8KDU8"/>
<sequence>MDQDVGSTDSIRNLPDGRMHNIRKMFETGTSDDTLTDVAQPDGASPQPKPLPRSKPKLSDLPAKPKIYSVPVHKSALSGESDITESLNRIYESPQRTPSRTHHVNGTGKPIAKRQSFKTVNNVEHSDSKSAITSELEVKLRRQQGVKDKTGRSCPNRKSETDMVVPLTGKPVVSPKRFSGNFDNNTSKLSQSNLGVIPGSPKLPFSGSGNDQDNNEEVSYTKIDISEKAKLFEGKKSAPERPALPKTRPGHVRQKSAGSIPEYAKVNKTKKTVPSTSQTSTEMQAENDDPVPMAPSKPPRTHAHDDYLRTKMQNNEMIIMDNALYQSLDDVKPSVEEHVPVPSIRDRITQFHQRPFSQDDSSKKNAPPSRPPPPRLRPVTMCEPKSSLASSTVAKECLFFPKQPPEIPDSKPPLAPYELALPFKKYGTLPRKPKLNRPNSSGENDVDSFVPASPNKFPLVKSLSSECLYNTQKGSEHFYHDPSELRKEESYEAYVDREGYAVPNKFVKRKLQDKFSLDPELTHDRPFSEALKARFDGLKKKIVPDIKLGMSSSSQTSEDPLKANKRCRNQVRDKINQAFSILRRYVRGKQDDGMDQVDTLDTLSNDSDSFVDVAEILKRKTYASTMRNKTYQSIKKSKEFLTRIYPQLFEYAVIVGLRPVPAGQGYEPYIIHKFPEIVDSNVSVPLFCFPDAADFKPEKNMKSQSYSFVLTNFDGGRVFGYCKRVQVPDSRLPEVLCIISPVDASNMYNTLLNEIELKRVKTLELAQELLAASFGRPLPKPGQDVQIRCLDEIGEMETIHLHRPSDARLENVQYDCLLPYLGTDKLIKVFSSLLLERRIILCSNNLSCLTQAIHAIVALLYPFHWQHIYIPILPVAMLDVCCSPTPYLIGILTSHLNQVLDMPLDEVVIVDLDKKNIIRSVGDESTILPKKIIKALKMAINMCKIDIEAERSQSLMISEAFLRVFVETVGHYGEFITTQQDNKRVFLKENFISKVESLGLQQFLEWFTETQMFEVFITNHLEKRDWGTVDVFMSRVMEYRDGSGPSTERPGIGTKVKNFGKAIKSKLA</sequence>
<protein>
    <recommendedName>
        <fullName evidence="2">UDENN domain-containing protein</fullName>
    </recommendedName>
</protein>
<feature type="compositionally biased region" description="Polar residues" evidence="1">
    <location>
        <begin position="181"/>
        <end position="194"/>
    </location>
</feature>
<dbReference type="Pfam" id="PF03455">
    <property type="entry name" value="dDENN"/>
    <property type="match status" value="1"/>
</dbReference>
<evidence type="ECO:0000313" key="4">
    <source>
        <dbReference type="Proteomes" id="UP001347796"/>
    </source>
</evidence>
<dbReference type="InterPro" id="IPR051942">
    <property type="entry name" value="DENN_domain_containing_2"/>
</dbReference>
<dbReference type="SMART" id="SM00800">
    <property type="entry name" value="uDENN"/>
    <property type="match status" value="1"/>
</dbReference>
<feature type="region of interest" description="Disordered" evidence="1">
    <location>
        <begin position="353"/>
        <end position="378"/>
    </location>
</feature>
<dbReference type="SMART" id="SM00799">
    <property type="entry name" value="DENN"/>
    <property type="match status" value="1"/>
</dbReference>
<feature type="region of interest" description="Disordered" evidence="1">
    <location>
        <begin position="430"/>
        <end position="449"/>
    </location>
</feature>
<evidence type="ECO:0000256" key="1">
    <source>
        <dbReference type="SAM" id="MobiDB-lite"/>
    </source>
</evidence>
<evidence type="ECO:0000313" key="3">
    <source>
        <dbReference type="EMBL" id="KAK6191594.1"/>
    </source>
</evidence>
<comment type="caution">
    <text evidence="3">The sequence shown here is derived from an EMBL/GenBank/DDBJ whole genome shotgun (WGS) entry which is preliminary data.</text>
</comment>
<dbReference type="Proteomes" id="UP001347796">
    <property type="component" value="Unassembled WGS sequence"/>
</dbReference>
<organism evidence="3 4">
    <name type="scientific">Patella caerulea</name>
    <name type="common">Rayed Mediterranean limpet</name>
    <dbReference type="NCBI Taxonomy" id="87958"/>
    <lineage>
        <taxon>Eukaryota</taxon>
        <taxon>Metazoa</taxon>
        <taxon>Spiralia</taxon>
        <taxon>Lophotrochozoa</taxon>
        <taxon>Mollusca</taxon>
        <taxon>Gastropoda</taxon>
        <taxon>Patellogastropoda</taxon>
        <taxon>Patelloidea</taxon>
        <taxon>Patellidae</taxon>
        <taxon>Patella</taxon>
    </lineage>
</organism>
<dbReference type="Pfam" id="PF02141">
    <property type="entry name" value="DENN"/>
    <property type="match status" value="1"/>
</dbReference>
<feature type="domain" description="UDENN" evidence="2">
    <location>
        <begin position="650"/>
        <end position="1027"/>
    </location>
</feature>
<dbReference type="PANTHER" id="PTHR15288:SF0">
    <property type="entry name" value="UDENN DOMAIN-CONTAINING PROTEIN"/>
    <property type="match status" value="1"/>
</dbReference>
<dbReference type="EMBL" id="JAZGQO010000002">
    <property type="protein sequence ID" value="KAK6191594.1"/>
    <property type="molecule type" value="Genomic_DNA"/>
</dbReference>
<dbReference type="InterPro" id="IPR001194">
    <property type="entry name" value="cDENN_dom"/>
</dbReference>
<reference evidence="3 4" key="1">
    <citation type="submission" date="2024-01" db="EMBL/GenBank/DDBJ databases">
        <title>The genome of the rayed Mediterranean limpet Patella caerulea (Linnaeus, 1758).</title>
        <authorList>
            <person name="Anh-Thu Weber A."/>
            <person name="Halstead-Nussloch G."/>
        </authorList>
    </citation>
    <scope>NUCLEOTIDE SEQUENCE [LARGE SCALE GENOMIC DNA]</scope>
    <source>
        <strain evidence="3">AATW-2023a</strain>
        <tissue evidence="3">Whole specimen</tissue>
    </source>
</reference>